<dbReference type="AlphaFoldDB" id="A0A7J7KBE5"/>
<comment type="caution">
    <text evidence="2">The sequence shown here is derived from an EMBL/GenBank/DDBJ whole genome shotgun (WGS) entry which is preliminary data.</text>
</comment>
<reference evidence="2" key="1">
    <citation type="submission" date="2020-06" db="EMBL/GenBank/DDBJ databases">
        <title>Draft genome of Bugula neritina, a colonial animal packing powerful symbionts and potential medicines.</title>
        <authorList>
            <person name="Rayko M."/>
        </authorList>
    </citation>
    <scope>NUCLEOTIDE SEQUENCE [LARGE SCALE GENOMIC DNA]</scope>
    <source>
        <strain evidence="2">Kwan_BN1</strain>
    </source>
</reference>
<accession>A0A7J7KBE5</accession>
<evidence type="ECO:0000313" key="3">
    <source>
        <dbReference type="Proteomes" id="UP000593567"/>
    </source>
</evidence>
<name>A0A7J7KBE5_BUGNE</name>
<feature type="compositionally biased region" description="Polar residues" evidence="1">
    <location>
        <begin position="110"/>
        <end position="119"/>
    </location>
</feature>
<sequence>MHSIEISSHLFLDKDLPYKDTPMGKVYSDLIVYTQNDHAKFSELVPMKNLYEKRSLNPQYLLTQSGQLNDLAESAEAVEKPTAVKDKPDEEQSATEGKVRDSLASPGEGPSTSDTNKDN</sequence>
<keyword evidence="3" id="KW-1185">Reference proteome</keyword>
<proteinExistence type="predicted"/>
<evidence type="ECO:0000313" key="2">
    <source>
        <dbReference type="EMBL" id="KAF6035533.1"/>
    </source>
</evidence>
<gene>
    <name evidence="2" type="ORF">EB796_006166</name>
</gene>
<feature type="region of interest" description="Disordered" evidence="1">
    <location>
        <begin position="74"/>
        <end position="119"/>
    </location>
</feature>
<dbReference type="Proteomes" id="UP000593567">
    <property type="component" value="Unassembled WGS sequence"/>
</dbReference>
<dbReference type="EMBL" id="VXIV02000865">
    <property type="protein sequence ID" value="KAF6035533.1"/>
    <property type="molecule type" value="Genomic_DNA"/>
</dbReference>
<evidence type="ECO:0000256" key="1">
    <source>
        <dbReference type="SAM" id="MobiDB-lite"/>
    </source>
</evidence>
<organism evidence="2 3">
    <name type="scientific">Bugula neritina</name>
    <name type="common">Brown bryozoan</name>
    <name type="synonym">Sertularia neritina</name>
    <dbReference type="NCBI Taxonomy" id="10212"/>
    <lineage>
        <taxon>Eukaryota</taxon>
        <taxon>Metazoa</taxon>
        <taxon>Spiralia</taxon>
        <taxon>Lophotrochozoa</taxon>
        <taxon>Bryozoa</taxon>
        <taxon>Gymnolaemata</taxon>
        <taxon>Cheilostomatida</taxon>
        <taxon>Flustrina</taxon>
        <taxon>Buguloidea</taxon>
        <taxon>Bugulidae</taxon>
        <taxon>Bugula</taxon>
    </lineage>
</organism>
<protein>
    <submittedName>
        <fullName evidence="2">Uncharacterized protein</fullName>
    </submittedName>
</protein>
<feature type="compositionally biased region" description="Basic and acidic residues" evidence="1">
    <location>
        <begin position="77"/>
        <end position="90"/>
    </location>
</feature>